<name>A0A090X6I5_9FLAO</name>
<keyword evidence="1" id="KW-1133">Transmembrane helix</keyword>
<evidence type="ECO:0000256" key="1">
    <source>
        <dbReference type="SAM" id="Phobius"/>
    </source>
</evidence>
<dbReference type="Gene3D" id="2.40.30.170">
    <property type="match status" value="1"/>
</dbReference>
<dbReference type="InterPro" id="IPR059052">
    <property type="entry name" value="HH_YbhG-like"/>
</dbReference>
<protein>
    <submittedName>
        <fullName evidence="3">HlyD family secretion protein</fullName>
    </submittedName>
</protein>
<dbReference type="RefSeq" id="WP_042499664.1">
    <property type="nucleotide sequence ID" value="NZ_BBNU01000015.1"/>
</dbReference>
<organism evidence="3 4">
    <name type="scientific">Algibacter lectus</name>
    <dbReference type="NCBI Taxonomy" id="221126"/>
    <lineage>
        <taxon>Bacteria</taxon>
        <taxon>Pseudomonadati</taxon>
        <taxon>Bacteroidota</taxon>
        <taxon>Flavobacteriia</taxon>
        <taxon>Flavobacteriales</taxon>
        <taxon>Flavobacteriaceae</taxon>
        <taxon>Algibacter</taxon>
    </lineage>
</organism>
<dbReference type="STRING" id="221126.SAMN04489722_11643"/>
<evidence type="ECO:0000313" key="3">
    <source>
        <dbReference type="EMBL" id="GAL81342.1"/>
    </source>
</evidence>
<dbReference type="SUPFAM" id="SSF111369">
    <property type="entry name" value="HlyD-like secretion proteins"/>
    <property type="match status" value="2"/>
</dbReference>
<feature type="transmembrane region" description="Helical" evidence="1">
    <location>
        <begin position="7"/>
        <end position="27"/>
    </location>
</feature>
<accession>A0A090X6I5</accession>
<keyword evidence="1" id="KW-0812">Transmembrane</keyword>
<dbReference type="Gene3D" id="2.40.50.100">
    <property type="match status" value="1"/>
</dbReference>
<dbReference type="Pfam" id="PF25881">
    <property type="entry name" value="HH_YBHG"/>
    <property type="match status" value="1"/>
</dbReference>
<reference evidence="3 4" key="1">
    <citation type="journal article" date="2014" name="Genome Announc.">
        <title>Draft Genome Sequences of Marine Flavobacterium Algibacter lectus Strains SS8 and NR4.</title>
        <authorList>
            <person name="Takatani N."/>
            <person name="Nakanishi M."/>
            <person name="Meirelles P."/>
            <person name="Mino S."/>
            <person name="Suda W."/>
            <person name="Oshima K."/>
            <person name="Hattori M."/>
            <person name="Ohkuma M."/>
            <person name="Hosokawa M."/>
            <person name="Miyashita K."/>
            <person name="Thompson F.L."/>
            <person name="Niwa A."/>
            <person name="Sawabe T."/>
            <person name="Sawabe T."/>
        </authorList>
    </citation>
    <scope>NUCLEOTIDE SEQUENCE [LARGE SCALE GENOMIC DNA]</scope>
    <source>
        <strain evidence="4">JCM19274</strain>
    </source>
</reference>
<dbReference type="EMBL" id="BBNU01000015">
    <property type="protein sequence ID" value="GAL81342.1"/>
    <property type="molecule type" value="Genomic_DNA"/>
</dbReference>
<dbReference type="Gene3D" id="1.10.287.470">
    <property type="entry name" value="Helix hairpin bin"/>
    <property type="match status" value="1"/>
</dbReference>
<evidence type="ECO:0000259" key="2">
    <source>
        <dbReference type="Pfam" id="PF25881"/>
    </source>
</evidence>
<dbReference type="PANTHER" id="PTHR30438">
    <property type="entry name" value="36 KDA ANTIGEN-RELATED"/>
    <property type="match status" value="1"/>
</dbReference>
<dbReference type="AlphaFoldDB" id="A0A090X6I5"/>
<dbReference type="Proteomes" id="UP000029643">
    <property type="component" value="Unassembled WGS sequence"/>
</dbReference>
<evidence type="ECO:0000313" key="4">
    <source>
        <dbReference type="Proteomes" id="UP000029643"/>
    </source>
</evidence>
<gene>
    <name evidence="3" type="ORF">JCM19274_2418</name>
</gene>
<comment type="caution">
    <text evidence="3">The sequence shown here is derived from an EMBL/GenBank/DDBJ whole genome shotgun (WGS) entry which is preliminary data.</text>
</comment>
<proteinExistence type="predicted"/>
<feature type="domain" description="YbhG-like alpha-helical hairpin" evidence="2">
    <location>
        <begin position="83"/>
        <end position="199"/>
    </location>
</feature>
<keyword evidence="1" id="KW-0472">Membrane</keyword>
<sequence>MKNKKQILILIVPVLIIVIGIFLLLLLKPNENENRVFVGLFETTEIRVASEVPGRIETIYVKLGDQVKKGQLLATIESDILDAKIQQAEGMFDAAKSVSDKANSGARSQELSAVEDKYKMAESQYSFAEKSFKRLKAMAKDSLISQQQMDEITFKRDAAFDQMNAAKYMFEMAKEGARVEDKKAAKGQMNAAGGKVSEAKAYYKELEVYAPVSGEISSKLAEESEVMPAGYPPIFTIQKLEEIYAVIHVREDFLKDFSMGTEISGNLPAFNNESHTFKVTYIAPMADFADWVPTADKGRLDMKTFEIHLTPSEKIKGLRPGMSLNIQF</sequence>